<name>A0ABV0FPK7_9GAMM</name>
<keyword evidence="6" id="KW-0175">Coiled coil</keyword>
<keyword evidence="5 7" id="KW-0472">Membrane</keyword>
<dbReference type="Pfam" id="PF02706">
    <property type="entry name" value="Wzz"/>
    <property type="match status" value="1"/>
</dbReference>
<sequence length="322" mass="36166">MNKLNIYDDVYKPEQQAFPATENDVIDFRLLVKSLWKDKWLIAVTTLLLSVAAVIFALYQPNIYRSDALLAPAEAEQGSGGLAALAGQFGGLASMAGINLGNTGSSDKSKLAIEVLTSRFFIQNFIEKHDILADVMAAKSWDYNSKELNYDLDDYDVTSNTWTRDVSEPFTAKPSLQEAYKEFVAKMIVSTSKDTGMTSLSIEHVSPIVAQKWVTWLIADINADMKNRDVNEAERSIAFLKKQIEQTNVADIRSILYKLVEEQAKTIMFAEVRNEYVFKTIDPAQVTQEKAKPKRGLIVLLGVFSGIFLGLFISIIRYFFKK</sequence>
<keyword evidence="2" id="KW-1003">Cell membrane</keyword>
<evidence type="ECO:0000259" key="8">
    <source>
        <dbReference type="Pfam" id="PF02706"/>
    </source>
</evidence>
<evidence type="ECO:0000313" key="9">
    <source>
        <dbReference type="EMBL" id="MEO3682775.1"/>
    </source>
</evidence>
<evidence type="ECO:0000256" key="3">
    <source>
        <dbReference type="ARBA" id="ARBA00022692"/>
    </source>
</evidence>
<gene>
    <name evidence="9" type="ORF">ABHN84_10810</name>
</gene>
<reference evidence="9 10" key="1">
    <citation type="submission" date="2024-05" db="EMBL/GenBank/DDBJ databases">
        <title>Genome sequencing of Marine Estuary Bacteria, Shewanella vesiculosa and S. baltica, and Pseudomonas syringae.</title>
        <authorList>
            <person name="Gurung A."/>
            <person name="Maclea K.S."/>
        </authorList>
    </citation>
    <scope>NUCLEOTIDE SEQUENCE [LARGE SCALE GENOMIC DNA]</scope>
    <source>
        <strain evidence="9 10">1A</strain>
    </source>
</reference>
<evidence type="ECO:0000256" key="6">
    <source>
        <dbReference type="SAM" id="Coils"/>
    </source>
</evidence>
<dbReference type="Proteomes" id="UP001477278">
    <property type="component" value="Unassembled WGS sequence"/>
</dbReference>
<keyword evidence="10" id="KW-1185">Reference proteome</keyword>
<proteinExistence type="predicted"/>
<evidence type="ECO:0000313" key="10">
    <source>
        <dbReference type="Proteomes" id="UP001477278"/>
    </source>
</evidence>
<feature type="transmembrane region" description="Helical" evidence="7">
    <location>
        <begin position="297"/>
        <end position="320"/>
    </location>
</feature>
<dbReference type="PANTHER" id="PTHR32309">
    <property type="entry name" value="TYROSINE-PROTEIN KINASE"/>
    <property type="match status" value="1"/>
</dbReference>
<dbReference type="PANTHER" id="PTHR32309:SF13">
    <property type="entry name" value="FERRIC ENTEROBACTIN TRANSPORT PROTEIN FEPE"/>
    <property type="match status" value="1"/>
</dbReference>
<dbReference type="InterPro" id="IPR003856">
    <property type="entry name" value="LPS_length_determ_N"/>
</dbReference>
<evidence type="ECO:0000256" key="5">
    <source>
        <dbReference type="ARBA" id="ARBA00023136"/>
    </source>
</evidence>
<dbReference type="RefSeq" id="WP_182698173.1">
    <property type="nucleotide sequence ID" value="NZ_JBDPZN010000003.1"/>
</dbReference>
<dbReference type="InterPro" id="IPR050445">
    <property type="entry name" value="Bact_polysacc_biosynth/exp"/>
</dbReference>
<comment type="caution">
    <text evidence="9">The sequence shown here is derived from an EMBL/GenBank/DDBJ whole genome shotgun (WGS) entry which is preliminary data.</text>
</comment>
<evidence type="ECO:0000256" key="7">
    <source>
        <dbReference type="SAM" id="Phobius"/>
    </source>
</evidence>
<feature type="domain" description="Polysaccharide chain length determinant N-terminal" evidence="8">
    <location>
        <begin position="26"/>
        <end position="128"/>
    </location>
</feature>
<evidence type="ECO:0000256" key="4">
    <source>
        <dbReference type="ARBA" id="ARBA00022989"/>
    </source>
</evidence>
<evidence type="ECO:0000256" key="2">
    <source>
        <dbReference type="ARBA" id="ARBA00022475"/>
    </source>
</evidence>
<feature type="transmembrane region" description="Helical" evidence="7">
    <location>
        <begin position="40"/>
        <end position="59"/>
    </location>
</feature>
<feature type="coiled-coil region" evidence="6">
    <location>
        <begin position="223"/>
        <end position="250"/>
    </location>
</feature>
<organism evidence="9 10">
    <name type="scientific">Shewanella vesiculosa</name>
    <dbReference type="NCBI Taxonomy" id="518738"/>
    <lineage>
        <taxon>Bacteria</taxon>
        <taxon>Pseudomonadati</taxon>
        <taxon>Pseudomonadota</taxon>
        <taxon>Gammaproteobacteria</taxon>
        <taxon>Alteromonadales</taxon>
        <taxon>Shewanellaceae</taxon>
        <taxon>Shewanella</taxon>
    </lineage>
</organism>
<protein>
    <submittedName>
        <fullName evidence="9">Wzz/FepE/Etk N-terminal domain-containing protein</fullName>
    </submittedName>
</protein>
<comment type="subcellular location">
    <subcellularLocation>
        <location evidence="1">Cell membrane</location>
        <topology evidence="1">Multi-pass membrane protein</topology>
    </subcellularLocation>
</comment>
<dbReference type="EMBL" id="JBDPZN010000003">
    <property type="protein sequence ID" value="MEO3682775.1"/>
    <property type="molecule type" value="Genomic_DNA"/>
</dbReference>
<keyword evidence="4 7" id="KW-1133">Transmembrane helix</keyword>
<keyword evidence="3 7" id="KW-0812">Transmembrane</keyword>
<accession>A0ABV0FPK7</accession>
<evidence type="ECO:0000256" key="1">
    <source>
        <dbReference type="ARBA" id="ARBA00004651"/>
    </source>
</evidence>